<dbReference type="InParanoid" id="A0A165HA88"/>
<accession>A0A165HA88</accession>
<sequence>MFPRLFASASKLFTSASNLFHSLASGVASAFLRHHATPQNHICLRSASPGQGPASPFPRTALTPESGVRPVQHTRPAARPATPGPRRRPIGQHARRGCFPSPFWDGLGAVGRLERGVQVGSHERVLVIRIDGGGGLPLVSVVDRPGALLGLPSSATTTTTPSPSPCPVLTET</sequence>
<gene>
    <name evidence="2" type="ORF">CALCODRAFT_212165</name>
</gene>
<feature type="compositionally biased region" description="Basic residues" evidence="1">
    <location>
        <begin position="85"/>
        <end position="95"/>
    </location>
</feature>
<dbReference type="Proteomes" id="UP000076842">
    <property type="component" value="Unassembled WGS sequence"/>
</dbReference>
<dbReference type="AlphaFoldDB" id="A0A165HA88"/>
<dbReference type="EMBL" id="KV423944">
    <property type="protein sequence ID" value="KZT59042.1"/>
    <property type="molecule type" value="Genomic_DNA"/>
</dbReference>
<evidence type="ECO:0000313" key="3">
    <source>
        <dbReference type="Proteomes" id="UP000076842"/>
    </source>
</evidence>
<reference evidence="2 3" key="1">
    <citation type="journal article" date="2016" name="Mol. Biol. Evol.">
        <title>Comparative Genomics of Early-Diverging Mushroom-Forming Fungi Provides Insights into the Origins of Lignocellulose Decay Capabilities.</title>
        <authorList>
            <person name="Nagy L.G."/>
            <person name="Riley R."/>
            <person name="Tritt A."/>
            <person name="Adam C."/>
            <person name="Daum C."/>
            <person name="Floudas D."/>
            <person name="Sun H."/>
            <person name="Yadav J.S."/>
            <person name="Pangilinan J."/>
            <person name="Larsson K.H."/>
            <person name="Matsuura K."/>
            <person name="Barry K."/>
            <person name="Labutti K."/>
            <person name="Kuo R."/>
            <person name="Ohm R.A."/>
            <person name="Bhattacharya S.S."/>
            <person name="Shirouzu T."/>
            <person name="Yoshinaga Y."/>
            <person name="Martin F.M."/>
            <person name="Grigoriev I.V."/>
            <person name="Hibbett D.S."/>
        </authorList>
    </citation>
    <scope>NUCLEOTIDE SEQUENCE [LARGE SCALE GENOMIC DNA]</scope>
    <source>
        <strain evidence="2 3">HHB12733</strain>
    </source>
</reference>
<evidence type="ECO:0000256" key="1">
    <source>
        <dbReference type="SAM" id="MobiDB-lite"/>
    </source>
</evidence>
<name>A0A165HA88_9BASI</name>
<keyword evidence="3" id="KW-1185">Reference proteome</keyword>
<feature type="region of interest" description="Disordered" evidence="1">
    <location>
        <begin position="152"/>
        <end position="172"/>
    </location>
</feature>
<proteinExistence type="predicted"/>
<protein>
    <submittedName>
        <fullName evidence="2">Uncharacterized protein</fullName>
    </submittedName>
</protein>
<feature type="region of interest" description="Disordered" evidence="1">
    <location>
        <begin position="43"/>
        <end position="95"/>
    </location>
</feature>
<feature type="compositionally biased region" description="Low complexity" evidence="1">
    <location>
        <begin position="152"/>
        <end position="161"/>
    </location>
</feature>
<organism evidence="2 3">
    <name type="scientific">Calocera cornea HHB12733</name>
    <dbReference type="NCBI Taxonomy" id="1353952"/>
    <lineage>
        <taxon>Eukaryota</taxon>
        <taxon>Fungi</taxon>
        <taxon>Dikarya</taxon>
        <taxon>Basidiomycota</taxon>
        <taxon>Agaricomycotina</taxon>
        <taxon>Dacrymycetes</taxon>
        <taxon>Dacrymycetales</taxon>
        <taxon>Dacrymycetaceae</taxon>
        <taxon>Calocera</taxon>
    </lineage>
</organism>
<evidence type="ECO:0000313" key="2">
    <source>
        <dbReference type="EMBL" id="KZT59042.1"/>
    </source>
</evidence>